<organism evidence="1 2">
    <name type="scientific">Abeliophyllum distichum</name>
    <dbReference type="NCBI Taxonomy" id="126358"/>
    <lineage>
        <taxon>Eukaryota</taxon>
        <taxon>Viridiplantae</taxon>
        <taxon>Streptophyta</taxon>
        <taxon>Embryophyta</taxon>
        <taxon>Tracheophyta</taxon>
        <taxon>Spermatophyta</taxon>
        <taxon>Magnoliopsida</taxon>
        <taxon>eudicotyledons</taxon>
        <taxon>Gunneridae</taxon>
        <taxon>Pentapetalae</taxon>
        <taxon>asterids</taxon>
        <taxon>lamiids</taxon>
        <taxon>Lamiales</taxon>
        <taxon>Oleaceae</taxon>
        <taxon>Forsythieae</taxon>
        <taxon>Abeliophyllum</taxon>
    </lineage>
</organism>
<comment type="caution">
    <text evidence="1">The sequence shown here is derived from an EMBL/GenBank/DDBJ whole genome shotgun (WGS) entry which is preliminary data.</text>
</comment>
<reference evidence="2" key="1">
    <citation type="submission" date="2024-07" db="EMBL/GenBank/DDBJ databases">
        <title>Two chromosome-level genome assemblies of Korean endemic species Abeliophyllum distichum and Forsythia ovata (Oleaceae).</title>
        <authorList>
            <person name="Jang H."/>
        </authorList>
    </citation>
    <scope>NUCLEOTIDE SEQUENCE [LARGE SCALE GENOMIC DNA]</scope>
</reference>
<keyword evidence="2" id="KW-1185">Reference proteome</keyword>
<evidence type="ECO:0000313" key="2">
    <source>
        <dbReference type="Proteomes" id="UP001604336"/>
    </source>
</evidence>
<gene>
    <name evidence="1" type="ORF">Adt_18377</name>
</gene>
<name>A0ABD1TJ80_9LAMI</name>
<dbReference type="EMBL" id="JBFOLK010000005">
    <property type="protein sequence ID" value="KAL2512777.1"/>
    <property type="molecule type" value="Genomic_DNA"/>
</dbReference>
<dbReference type="Proteomes" id="UP001604336">
    <property type="component" value="Unassembled WGS sequence"/>
</dbReference>
<protein>
    <submittedName>
        <fullName evidence="1">Uncharacterized protein</fullName>
    </submittedName>
</protein>
<proteinExistence type="predicted"/>
<sequence length="161" mass="19005">MFENELPPIREVSRTKLKEITELLDGSVKVQFAPSTSSSHFSFTFPRSEAFQTFKDAAKQPSKKFKRVDFGPNIPKTHYVEEDEDSNHNVSETPTLSVIRSQRNQLNVIYYSIDRKHEFKKVKNSIVRSFRKTLKRLNSKEELKTLWEEFYSYPKNVSFFK</sequence>
<dbReference type="AlphaFoldDB" id="A0ABD1TJ80"/>
<evidence type="ECO:0000313" key="1">
    <source>
        <dbReference type="EMBL" id="KAL2512777.1"/>
    </source>
</evidence>
<accession>A0ABD1TJ80</accession>